<name>A0A843VAN3_COLES</name>
<dbReference type="Gene3D" id="1.10.287.110">
    <property type="entry name" value="DnaJ domain"/>
    <property type="match status" value="1"/>
</dbReference>
<feature type="compositionally biased region" description="Low complexity" evidence="1">
    <location>
        <begin position="193"/>
        <end position="213"/>
    </location>
</feature>
<dbReference type="SUPFAM" id="SSF46565">
    <property type="entry name" value="Chaperone J-domain"/>
    <property type="match status" value="1"/>
</dbReference>
<dbReference type="GO" id="GO:0072583">
    <property type="term" value="P:clathrin-dependent endocytosis"/>
    <property type="evidence" value="ECO:0007669"/>
    <property type="project" value="TreeGrafter"/>
</dbReference>
<feature type="compositionally biased region" description="Low complexity" evidence="1">
    <location>
        <begin position="567"/>
        <end position="580"/>
    </location>
</feature>
<evidence type="ECO:0000313" key="2">
    <source>
        <dbReference type="EMBL" id="MQL92975.1"/>
    </source>
</evidence>
<feature type="compositionally biased region" description="Basic and acidic residues" evidence="1">
    <location>
        <begin position="855"/>
        <end position="866"/>
    </location>
</feature>
<feature type="compositionally biased region" description="Polar residues" evidence="1">
    <location>
        <begin position="512"/>
        <end position="530"/>
    </location>
</feature>
<evidence type="ECO:0000256" key="1">
    <source>
        <dbReference type="SAM" id="MobiDB-lite"/>
    </source>
</evidence>
<evidence type="ECO:0000313" key="3">
    <source>
        <dbReference type="Proteomes" id="UP000652761"/>
    </source>
</evidence>
<reference evidence="2" key="1">
    <citation type="submission" date="2017-07" db="EMBL/GenBank/DDBJ databases">
        <title>Taro Niue Genome Assembly and Annotation.</title>
        <authorList>
            <person name="Atibalentja N."/>
            <person name="Keating K."/>
            <person name="Fields C.J."/>
        </authorList>
    </citation>
    <scope>NUCLEOTIDE SEQUENCE</scope>
    <source>
        <strain evidence="2">Niue_2</strain>
        <tissue evidence="2">Leaf</tissue>
    </source>
</reference>
<feature type="region of interest" description="Disordered" evidence="1">
    <location>
        <begin position="469"/>
        <end position="530"/>
    </location>
</feature>
<accession>A0A843VAN3</accession>
<feature type="compositionally biased region" description="Polar residues" evidence="1">
    <location>
        <begin position="306"/>
        <end position="319"/>
    </location>
</feature>
<dbReference type="InterPro" id="IPR036869">
    <property type="entry name" value="J_dom_sf"/>
</dbReference>
<feature type="region of interest" description="Disordered" evidence="1">
    <location>
        <begin position="705"/>
        <end position="763"/>
    </location>
</feature>
<feature type="region of interest" description="Disordered" evidence="1">
    <location>
        <begin position="117"/>
        <end position="339"/>
    </location>
</feature>
<dbReference type="OrthoDB" id="1717591at2759"/>
<feature type="compositionally biased region" description="Polar residues" evidence="1">
    <location>
        <begin position="329"/>
        <end position="338"/>
    </location>
</feature>
<keyword evidence="3" id="KW-1185">Reference proteome</keyword>
<protein>
    <recommendedName>
        <fullName evidence="4">Auxilin-related protein 2</fullName>
    </recommendedName>
</protein>
<feature type="region of interest" description="Disordered" evidence="1">
    <location>
        <begin position="363"/>
        <end position="417"/>
    </location>
</feature>
<dbReference type="PANTHER" id="PTHR23172">
    <property type="entry name" value="AUXILIN/CYCLIN G-ASSOCIATED KINASE-RELATED"/>
    <property type="match status" value="1"/>
</dbReference>
<gene>
    <name evidence="2" type="ORF">Taro_025620</name>
</gene>
<proteinExistence type="predicted"/>
<evidence type="ECO:0008006" key="4">
    <source>
        <dbReference type="Google" id="ProtNLM"/>
    </source>
</evidence>
<feature type="region of interest" description="Disordered" evidence="1">
    <location>
        <begin position="1"/>
        <end position="34"/>
    </location>
</feature>
<organism evidence="2 3">
    <name type="scientific">Colocasia esculenta</name>
    <name type="common">Wild taro</name>
    <name type="synonym">Arum esculentum</name>
    <dbReference type="NCBI Taxonomy" id="4460"/>
    <lineage>
        <taxon>Eukaryota</taxon>
        <taxon>Viridiplantae</taxon>
        <taxon>Streptophyta</taxon>
        <taxon>Embryophyta</taxon>
        <taxon>Tracheophyta</taxon>
        <taxon>Spermatophyta</taxon>
        <taxon>Magnoliopsida</taxon>
        <taxon>Liliopsida</taxon>
        <taxon>Araceae</taxon>
        <taxon>Aroideae</taxon>
        <taxon>Colocasieae</taxon>
        <taxon>Colocasia</taxon>
    </lineage>
</organism>
<feature type="region of interest" description="Disordered" evidence="1">
    <location>
        <begin position="829"/>
        <end position="866"/>
    </location>
</feature>
<dbReference type="EMBL" id="NMUH01001505">
    <property type="protein sequence ID" value="MQL92975.1"/>
    <property type="molecule type" value="Genomic_DNA"/>
</dbReference>
<feature type="region of interest" description="Disordered" evidence="1">
    <location>
        <begin position="542"/>
        <end position="680"/>
    </location>
</feature>
<feature type="compositionally biased region" description="Low complexity" evidence="1">
    <location>
        <begin position="24"/>
        <end position="34"/>
    </location>
</feature>
<dbReference type="GO" id="GO:0072318">
    <property type="term" value="P:clathrin coat disassembly"/>
    <property type="evidence" value="ECO:0007669"/>
    <property type="project" value="TreeGrafter"/>
</dbReference>
<dbReference type="AlphaFoldDB" id="A0A843VAN3"/>
<dbReference type="GO" id="GO:0030276">
    <property type="term" value="F:clathrin binding"/>
    <property type="evidence" value="ECO:0007669"/>
    <property type="project" value="TreeGrafter"/>
</dbReference>
<comment type="caution">
    <text evidence="2">The sequence shown here is derived from an EMBL/GenBank/DDBJ whole genome shotgun (WGS) entry which is preliminary data.</text>
</comment>
<feature type="compositionally biased region" description="Pro residues" evidence="1">
    <location>
        <begin position="473"/>
        <end position="484"/>
    </location>
</feature>
<dbReference type="GO" id="GO:0031982">
    <property type="term" value="C:vesicle"/>
    <property type="evidence" value="ECO:0007669"/>
    <property type="project" value="TreeGrafter"/>
</dbReference>
<dbReference type="GO" id="GO:0005737">
    <property type="term" value="C:cytoplasm"/>
    <property type="evidence" value="ECO:0007669"/>
    <property type="project" value="TreeGrafter"/>
</dbReference>
<dbReference type="Proteomes" id="UP000652761">
    <property type="component" value="Unassembled WGS sequence"/>
</dbReference>
<feature type="compositionally biased region" description="Basic and acidic residues" evidence="1">
    <location>
        <begin position="581"/>
        <end position="680"/>
    </location>
</feature>
<dbReference type="PANTHER" id="PTHR23172:SF19">
    <property type="entry name" value="J DOMAIN-CONTAINING PROTEIN"/>
    <property type="match status" value="1"/>
</dbReference>
<sequence>MDEFPGLLSRDFGLRPQGKAAPMSASKSSDFGSASGFGSTGGGMGFPADLLGGGRRDDGDDIFFGGGGARAQPPKYVSASAGFASDPFFSMGAAKTESSPSVDAGFSASMPVYDKPVYDDDDGDIFSGVPGMKKSSSASAAARKDVFSPPAYEDDLLASLGGSRPASRGPADSGRPGAASGNASPTYGDDDLLSTLGRSGGSRESGAATGRSSPPYDDDLLANIGGGRSFVDEKRSGSAHSKHSSTVYEDDLLAGFSGVPKRSSDEGRSRGQGVSGFDELIPGFGGSGPPKQKRVTLGEDPFVVLESTSAKAHSSSGLSTDPLEHINKPSGSLKSDGSSAKAGVLFDDINGFDGFMKSLPSFSSDIEDNKDRSPLETIGKVSVGEPSTKSFDNIFPRTVPDDRSHQTMFEKPSKSSESFKSVHINGLNFDANVSLYDASTGVNATQNPEEQHVMGNDVWLTVSEIPLFTQPTSAPPPSRPPPPLAFRSKQAPFTSQSKVSPGGLNTRRKVSESSFPQPTESYQFHSSYNDLTTRSAVSSLDELEEFAMGKPHGYANEAQAGEEENEANSTAAASAAAMKQAMDRAEAKFKHAREVRERERDLKSSKNKETPQHLVDEDEKEKERLDREREQSEREKEQRRLEKMRELELEREREREKARQAVERATREARERAAVEARQRAEKVAREQAERAAVQRVQSEARERAAAEARDRAEKLAAERERAEAEARERAARERAAERERAEAAARERVAREKAAMGAREKAERAAVERAAAEARARAQRAAVERATAEARERAAVEARERAASMAREKQQKNENDLSSFFGMGARATSAPKERAAPSATSPNDEFQEIEGEPEERRRARLEREQRARERVAKALAEKNEREMQMQRDQAERDRISDTLNMEIRRWAAGKQGNLRALLSTLQYVLWPESGWQPVSLTDLITAASVKKVYRKATLCVHPDKVVNGTVQQKYVAEQVFDLLKIDIPCNVGSINLVMESNTCRIPRCAASAHNGEYTLVI</sequence>